<feature type="transmembrane region" description="Helical" evidence="2">
    <location>
        <begin position="228"/>
        <end position="249"/>
    </location>
</feature>
<evidence type="ECO:0000313" key="4">
    <source>
        <dbReference type="Proteomes" id="UP001235303"/>
    </source>
</evidence>
<reference evidence="3 4" key="1">
    <citation type="submission" date="2023-01" db="EMBL/GenBank/DDBJ databases">
        <title>Novel diversity within Roseofilum (Cyanobacteria; Desertifilaceae) from marine benthic mats with descriptions of four novel species.</title>
        <authorList>
            <person name="Wang Y."/>
            <person name="Berthold D.E."/>
            <person name="Hu J."/>
            <person name="Lefler F.W."/>
            <person name="Laughinghouse H.D. IV."/>
        </authorList>
    </citation>
    <scope>NUCLEOTIDE SEQUENCE [LARGE SCALE GENOMIC DNA]</scope>
    <source>
        <strain evidence="3 4">BLCC-M154</strain>
    </source>
</reference>
<gene>
    <name evidence="3" type="ORF">PMG71_00315</name>
</gene>
<proteinExistence type="predicted"/>
<protein>
    <submittedName>
        <fullName evidence="3">DUF1517 domain-containing protein</fullName>
    </submittedName>
</protein>
<accession>A0ABT7ALU3</accession>
<feature type="compositionally biased region" description="Pro residues" evidence="1">
    <location>
        <begin position="176"/>
        <end position="189"/>
    </location>
</feature>
<dbReference type="Proteomes" id="UP001235303">
    <property type="component" value="Unassembled WGS sequence"/>
</dbReference>
<feature type="region of interest" description="Disordered" evidence="1">
    <location>
        <begin position="42"/>
        <end position="209"/>
    </location>
</feature>
<keyword evidence="2" id="KW-0812">Transmembrane</keyword>
<evidence type="ECO:0000256" key="1">
    <source>
        <dbReference type="SAM" id="MobiDB-lite"/>
    </source>
</evidence>
<evidence type="ECO:0000256" key="2">
    <source>
        <dbReference type="SAM" id="Phobius"/>
    </source>
</evidence>
<feature type="compositionally biased region" description="Low complexity" evidence="1">
    <location>
        <begin position="91"/>
        <end position="122"/>
    </location>
</feature>
<dbReference type="InterPro" id="IPR053023">
    <property type="entry name" value="FLAP_modulator"/>
</dbReference>
<dbReference type="PANTHER" id="PTHR33975:SF2">
    <property type="entry name" value="MYELIN-ASSOCIATED OLIGODENDROCYTE BASIC PROTEIN"/>
    <property type="match status" value="1"/>
</dbReference>
<dbReference type="PANTHER" id="PTHR33975">
    <property type="entry name" value="MYELIN-ASSOCIATED OLIGODENDROCYTE BASIC PROTEIN"/>
    <property type="match status" value="1"/>
</dbReference>
<keyword evidence="2" id="KW-0472">Membrane</keyword>
<keyword evidence="4" id="KW-1185">Reference proteome</keyword>
<feature type="compositionally biased region" description="Low complexity" evidence="1">
    <location>
        <begin position="57"/>
        <end position="84"/>
    </location>
</feature>
<dbReference type="InterPro" id="IPR010903">
    <property type="entry name" value="DUF1517"/>
</dbReference>
<keyword evidence="2" id="KW-1133">Transmembrane helix</keyword>
<organism evidence="3 4">
    <name type="scientific">Roseofilum acuticapitatum BLCC-M154</name>
    <dbReference type="NCBI Taxonomy" id="3022444"/>
    <lineage>
        <taxon>Bacteria</taxon>
        <taxon>Bacillati</taxon>
        <taxon>Cyanobacteriota</taxon>
        <taxon>Cyanophyceae</taxon>
        <taxon>Desertifilales</taxon>
        <taxon>Desertifilaceae</taxon>
        <taxon>Roseofilum</taxon>
        <taxon>Roseofilum acuticapitatum</taxon>
    </lineage>
</organism>
<evidence type="ECO:0000313" key="3">
    <source>
        <dbReference type="EMBL" id="MDJ1167864.1"/>
    </source>
</evidence>
<name>A0ABT7ALU3_9CYAN</name>
<dbReference type="RefSeq" id="WP_283751632.1">
    <property type="nucleotide sequence ID" value="NZ_JAQOSP010000003.1"/>
</dbReference>
<comment type="caution">
    <text evidence="3">The sequence shown here is derived from an EMBL/GenBank/DDBJ whole genome shotgun (WGS) entry which is preliminary data.</text>
</comment>
<feature type="compositionally biased region" description="Pro residues" evidence="1">
    <location>
        <begin position="123"/>
        <end position="162"/>
    </location>
</feature>
<sequence length="447" mass="47550">MHLNARLRFLVTTIALWLMVQGLPLSVSESWRNTEFQIGTEALAKRSGGRSRGGSFGSSSGSRSTSGSRSRSRGSSSSGGSSSSTPALKKTPTSGSSASQSSPNVPSSSSTGGRVRGGSFAPSPAPPPPPPHPSAPPPARLPVHSAPPPPRPMIPVPIPVPIPGDRRPVEEGMPRSDPPPAPLAPPPPSSHLQPSEPLNSAPPPGHYRPDPGITGAVYASGRTAPSNWMGFMLGLLILGGALFIAYLIFSRRSPSNELENDRVTVSKLQVALLTPEGDLQEQLTQLTLNGDTESNEGLVDMLQEGALALMRRSDRWCYVASSSQTVNSREEAQQLFEKLSLQERSKFTSETLVNVNGAVQERLAALSQELSEPGSYVVVTLLVGTADDQPLFKDIHTAQALRETLGRLGSISPEYLMVFELLWSPQEESASLSSDELLTSYSQMIPI</sequence>
<dbReference type="EMBL" id="JAQOSP010000003">
    <property type="protein sequence ID" value="MDJ1167864.1"/>
    <property type="molecule type" value="Genomic_DNA"/>
</dbReference>
<dbReference type="Pfam" id="PF07466">
    <property type="entry name" value="DUF1517"/>
    <property type="match status" value="1"/>
</dbReference>
<feature type="compositionally biased region" description="Basic and acidic residues" evidence="1">
    <location>
        <begin position="164"/>
        <end position="174"/>
    </location>
</feature>